<proteinExistence type="predicted"/>
<name>A0A844EGE6_9LACO</name>
<feature type="non-terminal residue" evidence="2">
    <location>
        <position position="60"/>
    </location>
</feature>
<organism evidence="2 3">
    <name type="scientific">Lentilactobacillus parabuchneri</name>
    <dbReference type="NCBI Taxonomy" id="152331"/>
    <lineage>
        <taxon>Bacteria</taxon>
        <taxon>Bacillati</taxon>
        <taxon>Bacillota</taxon>
        <taxon>Bacilli</taxon>
        <taxon>Lactobacillales</taxon>
        <taxon>Lactobacillaceae</taxon>
        <taxon>Lentilactobacillus</taxon>
    </lineage>
</organism>
<evidence type="ECO:0000313" key="3">
    <source>
        <dbReference type="Proteomes" id="UP000491237"/>
    </source>
</evidence>
<evidence type="ECO:0000256" key="1">
    <source>
        <dbReference type="SAM" id="Phobius"/>
    </source>
</evidence>
<dbReference type="EMBL" id="WKKY01001124">
    <property type="protein sequence ID" value="MSE22452.1"/>
    <property type="molecule type" value="Genomic_DNA"/>
</dbReference>
<keyword evidence="1" id="KW-0812">Transmembrane</keyword>
<dbReference type="Proteomes" id="UP000491237">
    <property type="component" value="Unassembled WGS sequence"/>
</dbReference>
<protein>
    <submittedName>
        <fullName evidence="2">Sensor histidine kinase</fullName>
    </submittedName>
</protein>
<keyword evidence="1" id="KW-1133">Transmembrane helix</keyword>
<keyword evidence="1" id="KW-0472">Membrane</keyword>
<feature type="transmembrane region" description="Helical" evidence="1">
    <location>
        <begin position="20"/>
        <end position="41"/>
    </location>
</feature>
<dbReference type="AlphaFoldDB" id="A0A844EGE6"/>
<keyword evidence="2" id="KW-0418">Kinase</keyword>
<sequence>MTRKKDRTAYQEIRQSFIILFIFFALFTGAAVVTVVGVHLVHQSESQSIQLLRSLNRSFI</sequence>
<comment type="caution">
    <text evidence="2">The sequence shown here is derived from an EMBL/GenBank/DDBJ whole genome shotgun (WGS) entry which is preliminary data.</text>
</comment>
<accession>A0A844EGE6</accession>
<reference evidence="2 3" key="1">
    <citation type="submission" date="2019-11" db="EMBL/GenBank/DDBJ databases">
        <title>Draft Genome Sequence of Plant Growth-Promoting Rhizosphere-Associated Bacteria.</title>
        <authorList>
            <person name="Vasilyev I.Y."/>
            <person name="Radchenko V."/>
            <person name="Ilnitskaya E.V."/>
        </authorList>
    </citation>
    <scope>NUCLEOTIDE SEQUENCE [LARGE SCALE GENOMIC DNA]</scope>
    <source>
        <strain evidence="2 3">VRA_07sq_f</strain>
    </source>
</reference>
<keyword evidence="2" id="KW-0808">Transferase</keyword>
<dbReference type="GO" id="GO:0016301">
    <property type="term" value="F:kinase activity"/>
    <property type="evidence" value="ECO:0007669"/>
    <property type="project" value="UniProtKB-KW"/>
</dbReference>
<evidence type="ECO:0000313" key="2">
    <source>
        <dbReference type="EMBL" id="MSE22452.1"/>
    </source>
</evidence>
<gene>
    <name evidence="2" type="ORF">GKC44_14700</name>
</gene>